<dbReference type="InterPro" id="IPR012348">
    <property type="entry name" value="RNR-like"/>
</dbReference>
<evidence type="ECO:0000256" key="4">
    <source>
        <dbReference type="ARBA" id="ARBA00022516"/>
    </source>
</evidence>
<dbReference type="GO" id="GO:0006633">
    <property type="term" value="P:fatty acid biosynthetic process"/>
    <property type="evidence" value="ECO:0007669"/>
    <property type="project" value="UniProtKB-KW"/>
</dbReference>
<evidence type="ECO:0000313" key="12">
    <source>
        <dbReference type="Proteomes" id="UP000192660"/>
    </source>
</evidence>
<name>A0A1W1WHB0_SULTA</name>
<evidence type="ECO:0000256" key="5">
    <source>
        <dbReference type="ARBA" id="ARBA00022723"/>
    </source>
</evidence>
<dbReference type="STRING" id="28034.BFX07_02425"/>
<dbReference type="Pfam" id="PF03405">
    <property type="entry name" value="FA_desaturase_2"/>
    <property type="match status" value="1"/>
</dbReference>
<dbReference type="InterPro" id="IPR005067">
    <property type="entry name" value="Fatty_acid_desaturase-2"/>
</dbReference>
<keyword evidence="4" id="KW-0444">Lipid biosynthesis</keyword>
<reference evidence="12" key="1">
    <citation type="submission" date="2017-04" db="EMBL/GenBank/DDBJ databases">
        <authorList>
            <person name="Varghese N."/>
            <person name="Submissions S."/>
        </authorList>
    </citation>
    <scope>NUCLEOTIDE SEQUENCE [LARGE SCALE GENOMIC DNA]</scope>
    <source>
        <strain evidence="12">DSM 9293</strain>
    </source>
</reference>
<evidence type="ECO:0000256" key="7">
    <source>
        <dbReference type="ARBA" id="ARBA00023002"/>
    </source>
</evidence>
<accession>A0A1W1WHB0</accession>
<keyword evidence="6" id="KW-0276">Fatty acid metabolism</keyword>
<dbReference type="GO" id="GO:0005829">
    <property type="term" value="C:cytosol"/>
    <property type="evidence" value="ECO:0007669"/>
    <property type="project" value="TreeGrafter"/>
</dbReference>
<keyword evidence="7" id="KW-0560">Oxidoreductase</keyword>
<comment type="similarity">
    <text evidence="2">Belongs to the fatty acid desaturase type 2 family.</text>
</comment>
<evidence type="ECO:0000256" key="9">
    <source>
        <dbReference type="ARBA" id="ARBA00023098"/>
    </source>
</evidence>
<gene>
    <name evidence="11" type="ORF">SAMN00768000_2373</name>
</gene>
<keyword evidence="9" id="KW-0443">Lipid metabolism</keyword>
<evidence type="ECO:0000256" key="2">
    <source>
        <dbReference type="ARBA" id="ARBA00008749"/>
    </source>
</evidence>
<dbReference type="GO" id="GO:0045300">
    <property type="term" value="F:stearoyl-[ACP] desaturase activity"/>
    <property type="evidence" value="ECO:0007669"/>
    <property type="project" value="InterPro"/>
</dbReference>
<evidence type="ECO:0000313" key="11">
    <source>
        <dbReference type="EMBL" id="SMC05657.1"/>
    </source>
</evidence>
<protein>
    <submittedName>
        <fullName evidence="11">Acyl-[acyl-carrier-protein] desaturase</fullName>
    </submittedName>
</protein>
<dbReference type="OrthoDB" id="9772881at2"/>
<dbReference type="Proteomes" id="UP000192660">
    <property type="component" value="Unassembled WGS sequence"/>
</dbReference>
<dbReference type="Gene3D" id="1.10.620.20">
    <property type="entry name" value="Ribonucleotide Reductase, subunit A"/>
    <property type="match status" value="1"/>
</dbReference>
<keyword evidence="10" id="KW-0275">Fatty acid biosynthesis</keyword>
<evidence type="ECO:0000256" key="6">
    <source>
        <dbReference type="ARBA" id="ARBA00022832"/>
    </source>
</evidence>
<dbReference type="EMBL" id="FWWY01000001">
    <property type="protein sequence ID" value="SMC05657.1"/>
    <property type="molecule type" value="Genomic_DNA"/>
</dbReference>
<keyword evidence="8" id="KW-0408">Iron</keyword>
<proteinExistence type="inferred from homology"/>
<organism evidence="11 12">
    <name type="scientific">Sulfobacillus thermosulfidooxidans (strain DSM 9293 / VKM B-1269 / AT-1)</name>
    <dbReference type="NCBI Taxonomy" id="929705"/>
    <lineage>
        <taxon>Bacteria</taxon>
        <taxon>Bacillati</taxon>
        <taxon>Bacillota</taxon>
        <taxon>Clostridia</taxon>
        <taxon>Eubacteriales</taxon>
        <taxon>Clostridiales Family XVII. Incertae Sedis</taxon>
        <taxon>Sulfobacillus</taxon>
    </lineage>
</organism>
<dbReference type="PANTHER" id="PTHR31155">
    <property type="entry name" value="ACYL- ACYL-CARRIER-PROTEIN DESATURASE-RELATED"/>
    <property type="match status" value="1"/>
</dbReference>
<comment type="cofactor">
    <cofactor evidence="1">
        <name>Fe(2+)</name>
        <dbReference type="ChEBI" id="CHEBI:29033"/>
    </cofactor>
</comment>
<evidence type="ECO:0000256" key="3">
    <source>
        <dbReference type="ARBA" id="ARBA00011738"/>
    </source>
</evidence>
<dbReference type="GO" id="GO:0046872">
    <property type="term" value="F:metal ion binding"/>
    <property type="evidence" value="ECO:0007669"/>
    <property type="project" value="UniProtKB-KW"/>
</dbReference>
<dbReference type="PANTHER" id="PTHR31155:SF9">
    <property type="entry name" value="STEAROYL-[ACYL-CARRIER-PROTEIN] 9-DESATURASE 7, CHLOROPLASTIC"/>
    <property type="match status" value="1"/>
</dbReference>
<sequence length="289" mass="33425">MGFLNSTLDTLYQRHLELSNKVDWGYHRLLPWERGRNFIDEPWNENQGTISPELTMAVETAMLTEINLPWFTTGLQAVFADAPSALKHFIHTWTREEDQHARILDVYLLLSRNGDPDMRDHIRKNVIQAGWQAEATDPFAMMIYTSLQELATRVFYLNLARAAEAQDPVLTTILRAVAKDETLHYAFYRDAAKAYIEEDPSRIATVCRVIPRFVMPGFGMPNFRQRLKVIAQYANYGVKDYYHSVLRVVLEFWGILQYDVSSSTKDARQTLDRYLSKLGRVAQRETAQA</sequence>
<comment type="subunit">
    <text evidence="3">Homodimer.</text>
</comment>
<evidence type="ECO:0000256" key="1">
    <source>
        <dbReference type="ARBA" id="ARBA00001954"/>
    </source>
</evidence>
<dbReference type="AlphaFoldDB" id="A0A1W1WHB0"/>
<dbReference type="RefSeq" id="WP_020373426.1">
    <property type="nucleotide sequence ID" value="NZ_FWWY01000001.1"/>
</dbReference>
<dbReference type="SUPFAM" id="SSF47240">
    <property type="entry name" value="Ferritin-like"/>
    <property type="match status" value="1"/>
</dbReference>
<dbReference type="InterPro" id="IPR009078">
    <property type="entry name" value="Ferritin-like_SF"/>
</dbReference>
<evidence type="ECO:0000256" key="10">
    <source>
        <dbReference type="ARBA" id="ARBA00023160"/>
    </source>
</evidence>
<keyword evidence="5" id="KW-0479">Metal-binding</keyword>
<evidence type="ECO:0000256" key="8">
    <source>
        <dbReference type="ARBA" id="ARBA00023004"/>
    </source>
</evidence>
<keyword evidence="12" id="KW-1185">Reference proteome</keyword>